<proteinExistence type="inferred from homology"/>
<evidence type="ECO:0000256" key="10">
    <source>
        <dbReference type="ARBA" id="ARBA00022833"/>
    </source>
</evidence>
<dbReference type="UniPathway" id="UPA00143"/>
<dbReference type="FunFam" id="3.30.40.10:FF:000187">
    <property type="entry name" value="E3 ubiquitin-protein ligase ATL6"/>
    <property type="match status" value="1"/>
</dbReference>
<organism evidence="17 18">
    <name type="scientific">Handroanthus impetiginosus</name>
    <dbReference type="NCBI Taxonomy" id="429701"/>
    <lineage>
        <taxon>Eukaryota</taxon>
        <taxon>Viridiplantae</taxon>
        <taxon>Streptophyta</taxon>
        <taxon>Embryophyta</taxon>
        <taxon>Tracheophyta</taxon>
        <taxon>Spermatophyta</taxon>
        <taxon>Magnoliopsida</taxon>
        <taxon>eudicotyledons</taxon>
        <taxon>Gunneridae</taxon>
        <taxon>Pentapetalae</taxon>
        <taxon>asterids</taxon>
        <taxon>lamiids</taxon>
        <taxon>Lamiales</taxon>
        <taxon>Bignoniaceae</taxon>
        <taxon>Crescentiina</taxon>
        <taxon>Tabebuia alliance</taxon>
        <taxon>Handroanthus</taxon>
    </lineage>
</organism>
<dbReference type="SMART" id="SM00184">
    <property type="entry name" value="RING"/>
    <property type="match status" value="1"/>
</dbReference>
<keyword evidence="10" id="KW-0862">Zinc</keyword>
<evidence type="ECO:0000256" key="7">
    <source>
        <dbReference type="ARBA" id="ARBA00022723"/>
    </source>
</evidence>
<evidence type="ECO:0000256" key="13">
    <source>
        <dbReference type="ARBA" id="ARBA00024209"/>
    </source>
</evidence>
<keyword evidence="5" id="KW-0808">Transferase</keyword>
<keyword evidence="6 15" id="KW-0812">Transmembrane</keyword>
<comment type="caution">
    <text evidence="17">The sequence shown here is derived from an EMBL/GenBank/DDBJ whole genome shotgun (WGS) entry which is preliminary data.</text>
</comment>
<dbReference type="InterPro" id="IPR001841">
    <property type="entry name" value="Znf_RING"/>
</dbReference>
<keyword evidence="12 15" id="KW-0472">Membrane</keyword>
<protein>
    <recommendedName>
        <fullName evidence="4">RING-type E3 ubiquitin transferase</fullName>
        <ecNumber evidence="4">2.3.2.27</ecNumber>
    </recommendedName>
</protein>
<evidence type="ECO:0000256" key="9">
    <source>
        <dbReference type="ARBA" id="ARBA00022786"/>
    </source>
</evidence>
<dbReference type="InterPro" id="IPR013083">
    <property type="entry name" value="Znf_RING/FYVE/PHD"/>
</dbReference>
<evidence type="ECO:0000256" key="3">
    <source>
        <dbReference type="ARBA" id="ARBA00004906"/>
    </source>
</evidence>
<evidence type="ECO:0000313" key="17">
    <source>
        <dbReference type="EMBL" id="PIN11291.1"/>
    </source>
</evidence>
<dbReference type="OrthoDB" id="8062037at2759"/>
<dbReference type="Pfam" id="PF13639">
    <property type="entry name" value="zf-RING_2"/>
    <property type="match status" value="1"/>
</dbReference>
<keyword evidence="7" id="KW-0479">Metal-binding</keyword>
<evidence type="ECO:0000256" key="6">
    <source>
        <dbReference type="ARBA" id="ARBA00022692"/>
    </source>
</evidence>
<dbReference type="EMBL" id="NKXS01002978">
    <property type="protein sequence ID" value="PIN11291.1"/>
    <property type="molecule type" value="Genomic_DNA"/>
</dbReference>
<reference evidence="18" key="1">
    <citation type="journal article" date="2018" name="Gigascience">
        <title>Genome assembly of the Pink Ipe (Handroanthus impetiginosus, Bignoniaceae), a highly valued, ecologically keystone Neotropical timber forest tree.</title>
        <authorList>
            <person name="Silva-Junior O.B."/>
            <person name="Grattapaglia D."/>
            <person name="Novaes E."/>
            <person name="Collevatti R.G."/>
        </authorList>
    </citation>
    <scope>NUCLEOTIDE SEQUENCE [LARGE SCALE GENOMIC DNA]</scope>
    <source>
        <strain evidence="18">cv. UFG-1</strain>
    </source>
</reference>
<dbReference type="AlphaFoldDB" id="A0A2G9H1B1"/>
<evidence type="ECO:0000256" key="8">
    <source>
        <dbReference type="ARBA" id="ARBA00022771"/>
    </source>
</evidence>
<evidence type="ECO:0000256" key="1">
    <source>
        <dbReference type="ARBA" id="ARBA00000900"/>
    </source>
</evidence>
<dbReference type="PROSITE" id="PS50089">
    <property type="entry name" value="ZF_RING_2"/>
    <property type="match status" value="1"/>
</dbReference>
<dbReference type="GO" id="GO:0016567">
    <property type="term" value="P:protein ubiquitination"/>
    <property type="evidence" value="ECO:0007669"/>
    <property type="project" value="UniProtKB-UniPathway"/>
</dbReference>
<evidence type="ECO:0000256" key="12">
    <source>
        <dbReference type="ARBA" id="ARBA00023136"/>
    </source>
</evidence>
<dbReference type="Proteomes" id="UP000231279">
    <property type="component" value="Unassembled WGS sequence"/>
</dbReference>
<dbReference type="STRING" id="429701.A0A2G9H1B1"/>
<dbReference type="EC" id="2.3.2.27" evidence="4"/>
<evidence type="ECO:0000256" key="5">
    <source>
        <dbReference type="ARBA" id="ARBA00022679"/>
    </source>
</evidence>
<feature type="domain" description="RING-type" evidence="16">
    <location>
        <begin position="96"/>
        <end position="138"/>
    </location>
</feature>
<dbReference type="GO" id="GO:0016020">
    <property type="term" value="C:membrane"/>
    <property type="evidence" value="ECO:0007669"/>
    <property type="project" value="UniProtKB-SubCell"/>
</dbReference>
<dbReference type="PANTHER" id="PTHR46539:SF1">
    <property type="entry name" value="E3 UBIQUITIN-PROTEIN LIGASE ATL42"/>
    <property type="match status" value="1"/>
</dbReference>
<feature type="transmembrane region" description="Helical" evidence="15">
    <location>
        <begin position="24"/>
        <end position="45"/>
    </location>
</feature>
<dbReference type="PANTHER" id="PTHR46539">
    <property type="entry name" value="E3 UBIQUITIN-PROTEIN LIGASE ATL42"/>
    <property type="match status" value="1"/>
</dbReference>
<name>A0A2G9H1B1_9LAMI</name>
<dbReference type="GO" id="GO:0061630">
    <property type="term" value="F:ubiquitin protein ligase activity"/>
    <property type="evidence" value="ECO:0007669"/>
    <property type="project" value="UniProtKB-EC"/>
</dbReference>
<comment type="pathway">
    <text evidence="3">Protein modification; protein ubiquitination.</text>
</comment>
<evidence type="ECO:0000313" key="18">
    <source>
        <dbReference type="Proteomes" id="UP000231279"/>
    </source>
</evidence>
<evidence type="ECO:0000259" key="16">
    <source>
        <dbReference type="PROSITE" id="PS50089"/>
    </source>
</evidence>
<keyword evidence="11 15" id="KW-1133">Transmembrane helix</keyword>
<dbReference type="SUPFAM" id="SSF57850">
    <property type="entry name" value="RING/U-box"/>
    <property type="match status" value="1"/>
</dbReference>
<evidence type="ECO:0000256" key="14">
    <source>
        <dbReference type="PROSITE-ProRule" id="PRU00175"/>
    </source>
</evidence>
<sequence>MASQNFEPIHFTDLKDKIDSRSPILGALFLFFLFFFTFLFVYFLYICTQRRHGSVGGGNFSSPPARAAGLDPATISGLPIFCYGSSNKKQSPQAECAICLSMFQDGEKVKVLPACRHGFHSDCVDKWLMARSTCPLCRACIHSGDSLSRELDSDVP</sequence>
<dbReference type="CDD" id="cd16461">
    <property type="entry name" value="RING-H2_EL5-like"/>
    <property type="match status" value="1"/>
</dbReference>
<comment type="catalytic activity">
    <reaction evidence="1">
        <text>S-ubiquitinyl-[E2 ubiquitin-conjugating enzyme]-L-cysteine + [acceptor protein]-L-lysine = [E2 ubiquitin-conjugating enzyme]-L-cysteine + N(6)-ubiquitinyl-[acceptor protein]-L-lysine.</text>
        <dbReference type="EC" id="2.3.2.27"/>
    </reaction>
</comment>
<keyword evidence="8 14" id="KW-0863">Zinc-finger</keyword>
<evidence type="ECO:0000256" key="2">
    <source>
        <dbReference type="ARBA" id="ARBA00004167"/>
    </source>
</evidence>
<evidence type="ECO:0000256" key="15">
    <source>
        <dbReference type="SAM" id="Phobius"/>
    </source>
</evidence>
<dbReference type="Gene3D" id="3.30.40.10">
    <property type="entry name" value="Zinc/RING finger domain, C3HC4 (zinc finger)"/>
    <property type="match status" value="1"/>
</dbReference>
<gene>
    <name evidence="17" type="ORF">CDL12_16113</name>
</gene>
<accession>A0A2G9H1B1</accession>
<keyword evidence="9" id="KW-0833">Ubl conjugation pathway</keyword>
<comment type="subcellular location">
    <subcellularLocation>
        <location evidence="2">Membrane</location>
        <topology evidence="2">Single-pass membrane protein</topology>
    </subcellularLocation>
</comment>
<dbReference type="GO" id="GO:0008270">
    <property type="term" value="F:zinc ion binding"/>
    <property type="evidence" value="ECO:0007669"/>
    <property type="project" value="UniProtKB-KW"/>
</dbReference>
<keyword evidence="18" id="KW-1185">Reference proteome</keyword>
<comment type="similarity">
    <text evidence="13">Belongs to the RING-type zinc finger family. ATL subfamily.</text>
</comment>
<evidence type="ECO:0000256" key="4">
    <source>
        <dbReference type="ARBA" id="ARBA00012483"/>
    </source>
</evidence>
<evidence type="ECO:0000256" key="11">
    <source>
        <dbReference type="ARBA" id="ARBA00022989"/>
    </source>
</evidence>